<dbReference type="EMBL" id="JARQZJ010000037">
    <property type="protein sequence ID" value="KAK9876664.1"/>
    <property type="molecule type" value="Genomic_DNA"/>
</dbReference>
<reference evidence="1 2" key="1">
    <citation type="submission" date="2023-03" db="EMBL/GenBank/DDBJ databases">
        <title>Genome insight into feeding habits of ladybird beetles.</title>
        <authorList>
            <person name="Li H.-S."/>
            <person name="Huang Y.-H."/>
            <person name="Pang H."/>
        </authorList>
    </citation>
    <scope>NUCLEOTIDE SEQUENCE [LARGE SCALE GENOMIC DNA]</scope>
    <source>
        <strain evidence="1">SYSU_2023b</strain>
        <tissue evidence="1">Whole body</tissue>
    </source>
</reference>
<evidence type="ECO:0000313" key="1">
    <source>
        <dbReference type="EMBL" id="KAK9876664.1"/>
    </source>
</evidence>
<protein>
    <submittedName>
        <fullName evidence="1">Uncharacterized protein</fullName>
    </submittedName>
</protein>
<keyword evidence="2" id="KW-1185">Reference proteome</keyword>
<proteinExistence type="predicted"/>
<comment type="caution">
    <text evidence="1">The sequence shown here is derived from an EMBL/GenBank/DDBJ whole genome shotgun (WGS) entry which is preliminary data.</text>
</comment>
<dbReference type="Proteomes" id="UP001431783">
    <property type="component" value="Unassembled WGS sequence"/>
</dbReference>
<name>A0AAW1U1A5_9CUCU</name>
<dbReference type="AlphaFoldDB" id="A0AAW1U1A5"/>
<evidence type="ECO:0000313" key="2">
    <source>
        <dbReference type="Proteomes" id="UP001431783"/>
    </source>
</evidence>
<gene>
    <name evidence="1" type="ORF">WA026_014041</name>
</gene>
<accession>A0AAW1U1A5</accession>
<organism evidence="1 2">
    <name type="scientific">Henosepilachna vigintioctopunctata</name>
    <dbReference type="NCBI Taxonomy" id="420089"/>
    <lineage>
        <taxon>Eukaryota</taxon>
        <taxon>Metazoa</taxon>
        <taxon>Ecdysozoa</taxon>
        <taxon>Arthropoda</taxon>
        <taxon>Hexapoda</taxon>
        <taxon>Insecta</taxon>
        <taxon>Pterygota</taxon>
        <taxon>Neoptera</taxon>
        <taxon>Endopterygota</taxon>
        <taxon>Coleoptera</taxon>
        <taxon>Polyphaga</taxon>
        <taxon>Cucujiformia</taxon>
        <taxon>Coccinelloidea</taxon>
        <taxon>Coccinellidae</taxon>
        <taxon>Epilachninae</taxon>
        <taxon>Epilachnini</taxon>
        <taxon>Henosepilachna</taxon>
    </lineage>
</organism>
<sequence>MFSSEKRTTCKCKISLQKCKSQQGTVTHLVENEWKLGALEPNECLPTNQFSECFPENVVCARIRGSGKCVVIRYARVPARHALLRGEFKSGLSTDSGNENRWRQDG</sequence>